<dbReference type="RefSeq" id="WP_185077663.1">
    <property type="nucleotide sequence ID" value="NZ_JACHMB010000001.1"/>
</dbReference>
<proteinExistence type="predicted"/>
<evidence type="ECO:0000313" key="2">
    <source>
        <dbReference type="Proteomes" id="UP000579153"/>
    </source>
</evidence>
<reference evidence="1 2" key="1">
    <citation type="submission" date="2020-08" db="EMBL/GenBank/DDBJ databases">
        <title>Sequencing the genomes of 1000 actinobacteria strains.</title>
        <authorList>
            <person name="Klenk H.-P."/>
        </authorList>
    </citation>
    <scope>NUCLEOTIDE SEQUENCE [LARGE SCALE GENOMIC DNA]</scope>
    <source>
        <strain evidence="1 2">DSM 45507</strain>
    </source>
</reference>
<gene>
    <name evidence="1" type="ORF">HD596_011538</name>
</gene>
<dbReference type="AlphaFoldDB" id="A0A7W9LI88"/>
<dbReference type="Proteomes" id="UP000579153">
    <property type="component" value="Unassembled WGS sequence"/>
</dbReference>
<dbReference type="InterPro" id="IPR036689">
    <property type="entry name" value="ESAT-6-like_sf"/>
</dbReference>
<keyword evidence="2" id="KW-1185">Reference proteome</keyword>
<comment type="caution">
    <text evidence="1">The sequence shown here is derived from an EMBL/GenBank/DDBJ whole genome shotgun (WGS) entry which is preliminary data.</text>
</comment>
<organism evidence="1 2">
    <name type="scientific">Nonomuraea jabiensis</name>
    <dbReference type="NCBI Taxonomy" id="882448"/>
    <lineage>
        <taxon>Bacteria</taxon>
        <taxon>Bacillati</taxon>
        <taxon>Actinomycetota</taxon>
        <taxon>Actinomycetes</taxon>
        <taxon>Streptosporangiales</taxon>
        <taxon>Streptosporangiaceae</taxon>
        <taxon>Nonomuraea</taxon>
    </lineage>
</organism>
<evidence type="ECO:0000313" key="1">
    <source>
        <dbReference type="EMBL" id="MBB5784782.1"/>
    </source>
</evidence>
<protein>
    <submittedName>
        <fullName evidence="1">Uncharacterized protein YukE</fullName>
    </submittedName>
</protein>
<name>A0A7W9LI88_9ACTN</name>
<dbReference type="SUPFAM" id="SSF140453">
    <property type="entry name" value="EsxAB dimer-like"/>
    <property type="match status" value="1"/>
</dbReference>
<dbReference type="EMBL" id="JACHMB010000001">
    <property type="protein sequence ID" value="MBB5784782.1"/>
    <property type="molecule type" value="Genomic_DNA"/>
</dbReference>
<accession>A0A7W9LI88</accession>
<sequence length="344" mass="37914">MALRTDPETDGVTGGILPRPVEEWPGLGGMVRDGFEVDRAALRETGIRIVVDLNDVDIPYWWREPGFNAGDWGRANDVSVLFRRFSDDLFCVASDAVVECLAAACGVATAGQNYDIAENHGWLTRQSFWNRGHSPTTGVSPHAPTPRSSWSDVEKGYALSRYYPSGGFAADWEGIEGSHDYDGLSKEEIRALLMTGDENGMRNFSTVTKAIADDLDGLKGKLRSYADSVSYKWGGAAAEKAQGALKQIYEALGPLVDAHNSLSTLARTCADDIIAPAKARFDHAVTDENWFTDLFQDDDDNSARNFLREVDTQLSQGVLARFPQYVRIDLPGLIRPEDRLTYHS</sequence>